<reference evidence="1 2" key="1">
    <citation type="journal article" date="2018" name="Mol. Biol. Evol.">
        <title>Broad Genomic Sampling Reveals a Smut Pathogenic Ancestry of the Fungal Clade Ustilaginomycotina.</title>
        <authorList>
            <person name="Kijpornyongpan T."/>
            <person name="Mondo S.J."/>
            <person name="Barry K."/>
            <person name="Sandor L."/>
            <person name="Lee J."/>
            <person name="Lipzen A."/>
            <person name="Pangilinan J."/>
            <person name="LaButti K."/>
            <person name="Hainaut M."/>
            <person name="Henrissat B."/>
            <person name="Grigoriev I.V."/>
            <person name="Spatafora J.W."/>
            <person name="Aime M.C."/>
        </authorList>
    </citation>
    <scope>NUCLEOTIDE SEQUENCE [LARGE SCALE GENOMIC DNA]</scope>
    <source>
        <strain evidence="1 2">SA 807</strain>
    </source>
</reference>
<dbReference type="EMBL" id="KZ820146">
    <property type="protein sequence ID" value="PWN48760.1"/>
    <property type="molecule type" value="Genomic_DNA"/>
</dbReference>
<organism evidence="1 2">
    <name type="scientific">Violaceomyces palustris</name>
    <dbReference type="NCBI Taxonomy" id="1673888"/>
    <lineage>
        <taxon>Eukaryota</taxon>
        <taxon>Fungi</taxon>
        <taxon>Dikarya</taxon>
        <taxon>Basidiomycota</taxon>
        <taxon>Ustilaginomycotina</taxon>
        <taxon>Ustilaginomycetes</taxon>
        <taxon>Violaceomycetales</taxon>
        <taxon>Violaceomycetaceae</taxon>
        <taxon>Violaceomyces</taxon>
    </lineage>
</organism>
<protein>
    <submittedName>
        <fullName evidence="1">Uncharacterized protein</fullName>
    </submittedName>
</protein>
<dbReference type="Proteomes" id="UP000245626">
    <property type="component" value="Unassembled WGS sequence"/>
</dbReference>
<evidence type="ECO:0000313" key="1">
    <source>
        <dbReference type="EMBL" id="PWN48760.1"/>
    </source>
</evidence>
<keyword evidence="2" id="KW-1185">Reference proteome</keyword>
<gene>
    <name evidence="1" type="ORF">IE53DRAFT_370331</name>
</gene>
<proteinExistence type="predicted"/>
<sequence length="224" mass="24990">MSNDDVTMREHASASPINIAPLHRQSPLSRSRSRSQSIYSLQRPRSYSHAPNDGYSPPPTSASSTSSPRNHLQDDVFMDQDGIPHFMRSRPPPSRSLSQSNSHSHSLVYHHSPPLGSPGHSLATSVLLHNHDPSSPSLCPTTEQVVNSLEAESEHHALSLLSRIRAHEDREKELEARIRAQEEHVSQLERRLRIVEDERDELRKQLPAKAKVSSQVPASPQSLS</sequence>
<name>A0ACD0NSF0_9BASI</name>
<evidence type="ECO:0000313" key="2">
    <source>
        <dbReference type="Proteomes" id="UP000245626"/>
    </source>
</evidence>
<accession>A0ACD0NSF0</accession>